<feature type="compositionally biased region" description="Low complexity" evidence="1">
    <location>
        <begin position="544"/>
        <end position="561"/>
    </location>
</feature>
<protein>
    <recommendedName>
        <fullName evidence="4">BACK domain-containing protein</fullName>
    </recommendedName>
</protein>
<evidence type="ECO:0008006" key="4">
    <source>
        <dbReference type="Google" id="ProtNLM"/>
    </source>
</evidence>
<sequence>MSRSGSGALPELHVLLDAAEDLGPASEVLRFCYTGQLQSCGFRPLLLVRRQASYLQVPTCIVTCDKALEELANLLKKDRKPEPLLTCLSEHLLFPDPGLEPGFRPVQHALTAALLTHFGCAFGTMSSWAQLQQWMQLPEVAVAWALASEELSTDEESSVLLLVLWWLHWQQHEACALGWDEAGAAGRRLCQHVRLGCLSRPFLLVLLPQLEWLQLTPAQYAAVVGLGTAGAAERSSGVWGPGVGFGPPAGGAAAWYRGPRKQSPAAAQPLKSVRHFSDTAIHEFMSHTSSLRTSQVLSTCAAAAAVAAAQGLRVPPWHPASGRPLWSAMQPHKVHCDPESSPWAGGAVYQGGFFYGLELARRQDHDVLQSQPGHVRELRLCLAAYEALPPGLRGCMLQRAFAGVDAIVRIMCSVPTAGGISARLDAGRPLPLRDWWSHNFRDAGRASTAITLPLSAGQAAVASCQRFMTSNAHGRYLACELVLQPAPQPGAVAQPPVPVAPDVYAQLMLAGLELPYGHDAPEWDLEEADTEPDLTDDADEINSGEAGADADMREAAAAGSGSEVDGGDPDWTPKAAGGAGGQEYEEAQVLEAEVELEEGPFRAVMVELLRRDMHLEGQGSGEEVEQE</sequence>
<dbReference type="Proteomes" id="UP000613740">
    <property type="component" value="Unassembled WGS sequence"/>
</dbReference>
<name>A0A836B511_9CHLO</name>
<keyword evidence="3" id="KW-1185">Reference proteome</keyword>
<organism evidence="2 3">
    <name type="scientific">Chlamydomonas schloesseri</name>
    <dbReference type="NCBI Taxonomy" id="2026947"/>
    <lineage>
        <taxon>Eukaryota</taxon>
        <taxon>Viridiplantae</taxon>
        <taxon>Chlorophyta</taxon>
        <taxon>core chlorophytes</taxon>
        <taxon>Chlorophyceae</taxon>
        <taxon>CS clade</taxon>
        <taxon>Chlamydomonadales</taxon>
        <taxon>Chlamydomonadaceae</taxon>
        <taxon>Chlamydomonas</taxon>
    </lineage>
</organism>
<evidence type="ECO:0000313" key="3">
    <source>
        <dbReference type="Proteomes" id="UP000613740"/>
    </source>
</evidence>
<accession>A0A836B511</accession>
<dbReference type="AlphaFoldDB" id="A0A836B511"/>
<dbReference type="PANTHER" id="PTHR24410:SF23">
    <property type="entry name" value="BTB DOMAIN-CONTAINING PROTEIN-RELATED"/>
    <property type="match status" value="1"/>
</dbReference>
<evidence type="ECO:0000256" key="1">
    <source>
        <dbReference type="SAM" id="MobiDB-lite"/>
    </source>
</evidence>
<feature type="region of interest" description="Disordered" evidence="1">
    <location>
        <begin position="529"/>
        <end position="597"/>
    </location>
</feature>
<feature type="compositionally biased region" description="Acidic residues" evidence="1">
    <location>
        <begin position="583"/>
        <end position="597"/>
    </location>
</feature>
<gene>
    <name evidence="2" type="ORF">HYH02_007242</name>
</gene>
<dbReference type="OrthoDB" id="543505at2759"/>
<feature type="compositionally biased region" description="Acidic residues" evidence="1">
    <location>
        <begin position="529"/>
        <end position="542"/>
    </location>
</feature>
<dbReference type="EMBL" id="JAEHOD010000020">
    <property type="protein sequence ID" value="KAG2447785.1"/>
    <property type="molecule type" value="Genomic_DNA"/>
</dbReference>
<evidence type="ECO:0000313" key="2">
    <source>
        <dbReference type="EMBL" id="KAG2447785.1"/>
    </source>
</evidence>
<dbReference type="InterPro" id="IPR051481">
    <property type="entry name" value="BTB-POZ/Galectin-3-binding"/>
</dbReference>
<comment type="caution">
    <text evidence="2">The sequence shown here is derived from an EMBL/GenBank/DDBJ whole genome shotgun (WGS) entry which is preliminary data.</text>
</comment>
<dbReference type="PANTHER" id="PTHR24410">
    <property type="entry name" value="HL07962P-RELATED"/>
    <property type="match status" value="1"/>
</dbReference>
<proteinExistence type="predicted"/>
<reference evidence="2" key="1">
    <citation type="journal article" date="2020" name="bioRxiv">
        <title>Comparative genomics of Chlamydomonas.</title>
        <authorList>
            <person name="Craig R.J."/>
            <person name="Hasan A.R."/>
            <person name="Ness R.W."/>
            <person name="Keightley P.D."/>
        </authorList>
    </citation>
    <scope>NUCLEOTIDE SEQUENCE</scope>
    <source>
        <strain evidence="2">CCAP 11/173</strain>
    </source>
</reference>